<dbReference type="PANTHER" id="PTHR11709:SF488">
    <property type="entry name" value="LACCASE-RELATED"/>
    <property type="match status" value="1"/>
</dbReference>
<sequence>MTDISRKGLAGALYVAPSPDRPRPYHLITNDTLELRQISQAELLKLLRMRAEGSEYYCYDSILVNGKGRVQCRQPEYDHIKGQKLDQKGCIQPPGLPDETCKQSLADYEVIETQGRRYMMLNLINIGFEHSVKVSIDHHKMIVVANNAGLIVPEEADVLHIPSASRVTILVHLDAEPGDYAIRISSTSVLQNLHGYAVLRYPAKRLPQYGEPVALPSVAPGLVCVLPDGGTQPNCSTAEGQLLPPYPPQPPPSAGKQHLGKADFTFRLSAGSQPSKTEKYVPEYFLNEKPWQLYHGSMLPLLFHAPNETLVKPIIGNLPLGPVVDLIIENQINETIPLYKHGDPSWFLGSRGKRRFPGNTVQDAIDSDSKSLNLQDPALVIVHDLPALGWSVLRFKVTSQQATIIHAAKLRYFALGMSAPILEGITEDTPIKVPKSVVNRPHVEFKPAHDGIFGCSGLRQQSLSRVTISDSDWPGAKAPLQAFTSDASKKNDVIVDRQGSHHDLKFACRVITHFAPPSPNPLIPINSSPYHQNNTIANNSMDFSCHVRINNESSEDLLLEDSGLESGNWPLRQPLNVIEAGTQQTIYLAQPSWGGSKAWVTYEARYGQGWRNFTLEFECPAMPLSKNHVKVKDCSRVFEIDVTDVQERGSPLTANVTIRMDSKKSLTTKNDDFRANYDIGVGVSFPTKMDIKFPVHESIVVAAFIESDMTFPRGTVYNNINDKQWEFFRGVVWNDDPSCLLFEDVTEDNRMFGLGVEWLNAFKFGDEKCMTKRSHMGDLQFFHGMGSVMGEKPQKTRKNILTWMEVMYKLACGDQGISEDDTLDNVLPGFFTKETVPSKSDTLRDLILATTPKYKDANIRKRAFGICLHMISDSYALGHTQRRLRNPSDLIERDTAGYIRFKPDTYGDWGSILCFHTYNDQDGDRHSHYDDKDGEQDPAPRDVTTFNEMIGARNAIAGCTKMINLFIKKTPWKEGVKKFLEDEIFVLDRDVKPSDHFTDESVVSYVYAQRDEEIEYRAGLERKLASLEEGGLSVAPNRCDGRSRLVTALAMICLFISAIFFTFFTMRIHGLMMC</sequence>
<reference evidence="11" key="1">
    <citation type="submission" date="2016-09" db="EMBL/GenBank/DDBJ databases">
        <authorList>
            <person name="Guldener U."/>
        </authorList>
    </citation>
    <scope>NUCLEOTIDE SEQUENCE [LARGE SCALE GENOMIC DNA]</scope>
    <source>
        <strain evidence="11">V64-1</strain>
    </source>
</reference>
<keyword evidence="7" id="KW-0472">Membrane</keyword>
<evidence type="ECO:0000256" key="2">
    <source>
        <dbReference type="ARBA" id="ARBA00022723"/>
    </source>
</evidence>
<evidence type="ECO:0000313" key="10">
    <source>
        <dbReference type="EMBL" id="SCO90260.1"/>
    </source>
</evidence>
<keyword evidence="7" id="KW-1133">Transmembrane helix</keyword>
<dbReference type="VEuPathDB" id="FungiDB:FOC4_g10002623"/>
<dbReference type="CDD" id="cd13876">
    <property type="entry name" value="CuRO_2_Abr2_like"/>
    <property type="match status" value="1"/>
</dbReference>
<dbReference type="VEuPathDB" id="FungiDB:FOMG_13380"/>
<protein>
    <recommendedName>
        <fullName evidence="12">Plastocyanin-like domain-containing protein</fullName>
    </recommendedName>
</protein>
<feature type="transmembrane region" description="Helical" evidence="7">
    <location>
        <begin position="1045"/>
        <end position="1064"/>
    </location>
</feature>
<name>A0A2H3TZR9_FUSOX</name>
<evidence type="ECO:0008006" key="12">
    <source>
        <dbReference type="Google" id="ProtNLM"/>
    </source>
</evidence>
<dbReference type="Proteomes" id="UP000219369">
    <property type="component" value="Unassembled WGS sequence"/>
</dbReference>
<evidence type="ECO:0000256" key="3">
    <source>
        <dbReference type="ARBA" id="ARBA00022729"/>
    </source>
</evidence>
<accession>A0A2H3TZR9</accession>
<dbReference type="EMBL" id="FMJY01000009">
    <property type="protein sequence ID" value="SCO90260.1"/>
    <property type="molecule type" value="Genomic_DNA"/>
</dbReference>
<dbReference type="Pfam" id="PF00394">
    <property type="entry name" value="Cu-oxidase"/>
    <property type="match status" value="1"/>
</dbReference>
<keyword evidence="7" id="KW-0812">Transmembrane</keyword>
<evidence type="ECO:0000256" key="6">
    <source>
        <dbReference type="ARBA" id="ARBA00023180"/>
    </source>
</evidence>
<keyword evidence="5" id="KW-0560">Oxidoreductase</keyword>
<dbReference type="Pfam" id="PF07731">
    <property type="entry name" value="Cu-oxidase_2"/>
    <property type="match status" value="1"/>
</dbReference>
<evidence type="ECO:0000313" key="11">
    <source>
        <dbReference type="Proteomes" id="UP000219369"/>
    </source>
</evidence>
<dbReference type="VEuPathDB" id="FungiDB:FOMG_13378"/>
<keyword evidence="6" id="KW-0325">Glycoprotein</keyword>
<dbReference type="PANTHER" id="PTHR11709">
    <property type="entry name" value="MULTI-COPPER OXIDASE"/>
    <property type="match status" value="1"/>
</dbReference>
<evidence type="ECO:0000256" key="1">
    <source>
        <dbReference type="ARBA" id="ARBA00010609"/>
    </source>
</evidence>
<comment type="similarity">
    <text evidence="1">Belongs to the multicopper oxidase family.</text>
</comment>
<dbReference type="OrthoDB" id="5423490at2759"/>
<dbReference type="VEuPathDB" id="FungiDB:FOIG_14785"/>
<dbReference type="InterPro" id="IPR008972">
    <property type="entry name" value="Cupredoxin"/>
</dbReference>
<dbReference type="GO" id="GO:0016491">
    <property type="term" value="F:oxidoreductase activity"/>
    <property type="evidence" value="ECO:0007669"/>
    <property type="project" value="UniProtKB-KW"/>
</dbReference>
<evidence type="ECO:0000256" key="7">
    <source>
        <dbReference type="SAM" id="Phobius"/>
    </source>
</evidence>
<dbReference type="GO" id="GO:0005507">
    <property type="term" value="F:copper ion binding"/>
    <property type="evidence" value="ECO:0007669"/>
    <property type="project" value="InterPro"/>
</dbReference>
<dbReference type="VEuPathDB" id="FungiDB:FOIG_14783"/>
<evidence type="ECO:0000259" key="8">
    <source>
        <dbReference type="Pfam" id="PF00394"/>
    </source>
</evidence>
<dbReference type="VEuPathDB" id="FungiDB:FOXG_22464"/>
<evidence type="ECO:0000256" key="4">
    <source>
        <dbReference type="ARBA" id="ARBA00022737"/>
    </source>
</evidence>
<dbReference type="Gene3D" id="2.60.40.420">
    <property type="entry name" value="Cupredoxins - blue copper proteins"/>
    <property type="match status" value="2"/>
</dbReference>
<dbReference type="VEuPathDB" id="FungiDB:FOC1_g10008885"/>
<keyword evidence="2" id="KW-0479">Metal-binding</keyword>
<proteinExistence type="inferred from homology"/>
<dbReference type="VEuPathDB" id="FungiDB:FOZG_16637"/>
<dbReference type="VEuPathDB" id="FungiDB:HZS61_005595"/>
<organism evidence="10 11">
    <name type="scientific">Fusarium oxysporum</name>
    <name type="common">Fusarium vascular wilt</name>
    <dbReference type="NCBI Taxonomy" id="5507"/>
    <lineage>
        <taxon>Eukaryota</taxon>
        <taxon>Fungi</taxon>
        <taxon>Dikarya</taxon>
        <taxon>Ascomycota</taxon>
        <taxon>Pezizomycotina</taxon>
        <taxon>Sordariomycetes</taxon>
        <taxon>Hypocreomycetidae</taxon>
        <taxon>Hypocreales</taxon>
        <taxon>Nectriaceae</taxon>
        <taxon>Fusarium</taxon>
        <taxon>Fusarium oxysporum species complex</taxon>
    </lineage>
</organism>
<dbReference type="InterPro" id="IPR011706">
    <property type="entry name" value="Cu-oxidase_C"/>
</dbReference>
<keyword evidence="3" id="KW-0732">Signal</keyword>
<dbReference type="SUPFAM" id="SSF49503">
    <property type="entry name" value="Cupredoxins"/>
    <property type="match status" value="2"/>
</dbReference>
<keyword evidence="4" id="KW-0677">Repeat</keyword>
<dbReference type="InterPro" id="IPR045087">
    <property type="entry name" value="Cu-oxidase_fam"/>
</dbReference>
<dbReference type="VEuPathDB" id="FungiDB:FOXG_16510"/>
<evidence type="ECO:0000256" key="5">
    <source>
        <dbReference type="ARBA" id="ARBA00023002"/>
    </source>
</evidence>
<evidence type="ECO:0000259" key="9">
    <source>
        <dbReference type="Pfam" id="PF07731"/>
    </source>
</evidence>
<gene>
    <name evidence="10" type="ORF">FRV6_14388</name>
</gene>
<feature type="domain" description="Plastocyanin-like" evidence="9">
    <location>
        <begin position="315"/>
        <end position="424"/>
    </location>
</feature>
<dbReference type="VEuPathDB" id="FungiDB:FOZG_16635"/>
<dbReference type="AlphaFoldDB" id="A0A2H3TZR9"/>
<dbReference type="VEuPathDB" id="FungiDB:FOC1_g10008886"/>
<feature type="domain" description="Plastocyanin-like" evidence="8">
    <location>
        <begin position="59"/>
        <end position="201"/>
    </location>
</feature>
<dbReference type="VEuPathDB" id="FungiDB:FOC4_g10002625"/>
<dbReference type="Gene3D" id="2.60.270.50">
    <property type="match status" value="1"/>
</dbReference>
<dbReference type="InterPro" id="IPR001117">
    <property type="entry name" value="Cu-oxidase_2nd"/>
</dbReference>